<keyword evidence="3 6" id="KW-0812">Transmembrane</keyword>
<feature type="transmembrane region" description="Helical" evidence="6">
    <location>
        <begin position="240"/>
        <end position="260"/>
    </location>
</feature>
<dbReference type="EMBL" id="FQVL01000002">
    <property type="protein sequence ID" value="SHE65111.1"/>
    <property type="molecule type" value="Genomic_DNA"/>
</dbReference>
<dbReference type="NCBIfam" id="NF037997">
    <property type="entry name" value="Na_Pi_symport"/>
    <property type="match status" value="1"/>
</dbReference>
<dbReference type="STRING" id="112248.SAMN05444392_102222"/>
<accession>A0A1M4V803</accession>
<feature type="transmembrane region" description="Helical" evidence="6">
    <location>
        <begin position="38"/>
        <end position="59"/>
    </location>
</feature>
<evidence type="ECO:0000256" key="6">
    <source>
        <dbReference type="SAM" id="Phobius"/>
    </source>
</evidence>
<sequence>MKEIILPFSIGLTLFLFGLHMMRIGLEKVAGNHLQDWLLRFTNTPTKGFITGILTTALLQSSSAVTVITISFVDVGILTFSQSIGIILGTNIGTTITTQIMALKIEDFTAPMILLGVLIRLLPLKQWAHLGSVIAGFGCIFLGMETLQWLSGPLEKLGIIDQLIEGNQYPLLTGLLIGTLFTALVQSGSATIALTMSLLAAHTISLPIAIAIVFGSNIGTCVTAWIAAISMKQSARQVAMAHLVLNVVGVLCFMPLIPLIDEAAYWLASEPIQQIAHIQTLFNIICSIVVLPFSTLFANAITWLLPNQTEIIPWKKQY</sequence>
<evidence type="ECO:0000313" key="8">
    <source>
        <dbReference type="Proteomes" id="UP000184476"/>
    </source>
</evidence>
<dbReference type="OrthoDB" id="9763003at2"/>
<name>A0A1M4V803_9BACL</name>
<dbReference type="RefSeq" id="WP_084731142.1">
    <property type="nucleotide sequence ID" value="NZ_FQVL01000002.1"/>
</dbReference>
<dbReference type="Pfam" id="PF02690">
    <property type="entry name" value="Na_Pi_cotrans"/>
    <property type="match status" value="2"/>
</dbReference>
<protein>
    <submittedName>
        <fullName evidence="7">Phosphate:Na+ symporter</fullName>
    </submittedName>
</protein>
<reference evidence="7 8" key="1">
    <citation type="submission" date="2016-11" db="EMBL/GenBank/DDBJ databases">
        <authorList>
            <person name="Jaros S."/>
            <person name="Januszkiewicz K."/>
            <person name="Wedrychowicz H."/>
        </authorList>
    </citation>
    <scope>NUCLEOTIDE SEQUENCE [LARGE SCALE GENOMIC DNA]</scope>
    <source>
        <strain evidence="7 8">DSM 44666</strain>
    </source>
</reference>
<dbReference type="GO" id="GO:0005886">
    <property type="term" value="C:plasma membrane"/>
    <property type="evidence" value="ECO:0007669"/>
    <property type="project" value="UniProtKB-SubCell"/>
</dbReference>
<dbReference type="GO" id="GO:0044341">
    <property type="term" value="P:sodium-dependent phosphate transport"/>
    <property type="evidence" value="ECO:0007669"/>
    <property type="project" value="InterPro"/>
</dbReference>
<evidence type="ECO:0000256" key="4">
    <source>
        <dbReference type="ARBA" id="ARBA00022989"/>
    </source>
</evidence>
<evidence type="ECO:0000256" key="3">
    <source>
        <dbReference type="ARBA" id="ARBA00022692"/>
    </source>
</evidence>
<keyword evidence="4 6" id="KW-1133">Transmembrane helix</keyword>
<evidence type="ECO:0000313" key="7">
    <source>
        <dbReference type="EMBL" id="SHE65111.1"/>
    </source>
</evidence>
<dbReference type="GO" id="GO:0005436">
    <property type="term" value="F:sodium:phosphate symporter activity"/>
    <property type="evidence" value="ECO:0007669"/>
    <property type="project" value="InterPro"/>
</dbReference>
<feature type="transmembrane region" description="Helical" evidence="6">
    <location>
        <begin position="127"/>
        <end position="150"/>
    </location>
</feature>
<organism evidence="7 8">
    <name type="scientific">Seinonella peptonophila</name>
    <dbReference type="NCBI Taxonomy" id="112248"/>
    <lineage>
        <taxon>Bacteria</taxon>
        <taxon>Bacillati</taxon>
        <taxon>Bacillota</taxon>
        <taxon>Bacilli</taxon>
        <taxon>Bacillales</taxon>
        <taxon>Thermoactinomycetaceae</taxon>
        <taxon>Seinonella</taxon>
    </lineage>
</organism>
<feature type="transmembrane region" description="Helical" evidence="6">
    <location>
        <begin position="65"/>
        <end position="89"/>
    </location>
</feature>
<dbReference type="PANTHER" id="PTHR10010:SF46">
    <property type="entry name" value="SODIUM-DEPENDENT PHOSPHATE TRANSPORT PROTEIN 2B"/>
    <property type="match status" value="1"/>
</dbReference>
<evidence type="ECO:0000256" key="2">
    <source>
        <dbReference type="ARBA" id="ARBA00022475"/>
    </source>
</evidence>
<keyword evidence="2" id="KW-1003">Cell membrane</keyword>
<feature type="transmembrane region" description="Helical" evidence="6">
    <location>
        <begin position="6"/>
        <end position="26"/>
    </location>
</feature>
<evidence type="ECO:0000256" key="1">
    <source>
        <dbReference type="ARBA" id="ARBA00004651"/>
    </source>
</evidence>
<dbReference type="InterPro" id="IPR003841">
    <property type="entry name" value="Na/Pi_transpt"/>
</dbReference>
<evidence type="ECO:0000256" key="5">
    <source>
        <dbReference type="ARBA" id="ARBA00023136"/>
    </source>
</evidence>
<dbReference type="NCBIfam" id="TIGR00704">
    <property type="entry name" value="NaPi_cotrn_rel"/>
    <property type="match status" value="1"/>
</dbReference>
<proteinExistence type="predicted"/>
<dbReference type="PANTHER" id="PTHR10010">
    <property type="entry name" value="SOLUTE CARRIER FAMILY 34 SODIUM PHOSPHATE , MEMBER 2-RELATED"/>
    <property type="match status" value="1"/>
</dbReference>
<feature type="transmembrane region" description="Helical" evidence="6">
    <location>
        <begin position="280"/>
        <end position="305"/>
    </location>
</feature>
<dbReference type="Proteomes" id="UP000184476">
    <property type="component" value="Unassembled WGS sequence"/>
</dbReference>
<gene>
    <name evidence="7" type="ORF">SAMN05444392_102222</name>
</gene>
<dbReference type="InterPro" id="IPR004633">
    <property type="entry name" value="NaPi_cotrn-rel/YqeW-like"/>
</dbReference>
<comment type="subcellular location">
    <subcellularLocation>
        <location evidence="1">Cell membrane</location>
        <topology evidence="1">Multi-pass membrane protein</topology>
    </subcellularLocation>
</comment>
<keyword evidence="8" id="KW-1185">Reference proteome</keyword>
<keyword evidence="5 6" id="KW-0472">Membrane</keyword>
<dbReference type="AlphaFoldDB" id="A0A1M4V803"/>
<feature type="transmembrane region" description="Helical" evidence="6">
    <location>
        <begin position="204"/>
        <end position="228"/>
    </location>
</feature>
<feature type="transmembrane region" description="Helical" evidence="6">
    <location>
        <begin position="171"/>
        <end position="198"/>
    </location>
</feature>